<dbReference type="Gene3D" id="2.30.110.10">
    <property type="entry name" value="Electron Transport, Fmn-binding Protein, Chain A"/>
    <property type="match status" value="1"/>
</dbReference>
<reference evidence="3 4" key="1">
    <citation type="submission" date="2016-10" db="EMBL/GenBank/DDBJ databases">
        <authorList>
            <person name="de Groot N.N."/>
        </authorList>
    </citation>
    <scope>NUCLEOTIDE SEQUENCE [LARGE SCALE GENOMIC DNA]</scope>
    <source>
        <strain evidence="3 4">DSM 21800</strain>
    </source>
</reference>
<evidence type="ECO:0000256" key="2">
    <source>
        <dbReference type="ARBA" id="ARBA00049106"/>
    </source>
</evidence>
<dbReference type="PANTHER" id="PTHR39428">
    <property type="entry name" value="F420H(2)-DEPENDENT QUINONE REDUCTASE RV1261C"/>
    <property type="match status" value="1"/>
</dbReference>
<dbReference type="InterPro" id="IPR004378">
    <property type="entry name" value="F420H2_quin_Rdtase"/>
</dbReference>
<dbReference type="InterPro" id="IPR012349">
    <property type="entry name" value="Split_barrel_FMN-bd"/>
</dbReference>
<evidence type="ECO:0000313" key="4">
    <source>
        <dbReference type="Proteomes" id="UP000199103"/>
    </source>
</evidence>
<name>A0A1H1Q450_9ACTN</name>
<dbReference type="GO" id="GO:0070967">
    <property type="term" value="F:coenzyme F420 binding"/>
    <property type="evidence" value="ECO:0007669"/>
    <property type="project" value="TreeGrafter"/>
</dbReference>
<proteinExistence type="inferred from homology"/>
<dbReference type="Proteomes" id="UP000199103">
    <property type="component" value="Chromosome I"/>
</dbReference>
<gene>
    <name evidence="3" type="ORF">SAMN04489812_1133</name>
</gene>
<dbReference type="RefSeq" id="WP_091521170.1">
    <property type="nucleotide sequence ID" value="NZ_LT629772.1"/>
</dbReference>
<dbReference type="EMBL" id="LT629772">
    <property type="protein sequence ID" value="SDS18205.1"/>
    <property type="molecule type" value="Genomic_DNA"/>
</dbReference>
<accession>A0A1H1Q450</accession>
<dbReference type="NCBIfam" id="TIGR00026">
    <property type="entry name" value="hi_GC_TIGR00026"/>
    <property type="match status" value="1"/>
</dbReference>
<dbReference type="AlphaFoldDB" id="A0A1H1Q450"/>
<dbReference type="STRING" id="630515.SAMN04489812_1133"/>
<dbReference type="OrthoDB" id="8225825at2"/>
<dbReference type="Pfam" id="PF04075">
    <property type="entry name" value="F420H2_quin_red"/>
    <property type="match status" value="1"/>
</dbReference>
<dbReference type="GO" id="GO:0016491">
    <property type="term" value="F:oxidoreductase activity"/>
    <property type="evidence" value="ECO:0007669"/>
    <property type="project" value="InterPro"/>
</dbReference>
<organism evidence="3 4">
    <name type="scientific">Microlunatus soli</name>
    <dbReference type="NCBI Taxonomy" id="630515"/>
    <lineage>
        <taxon>Bacteria</taxon>
        <taxon>Bacillati</taxon>
        <taxon>Actinomycetota</taxon>
        <taxon>Actinomycetes</taxon>
        <taxon>Propionibacteriales</taxon>
        <taxon>Propionibacteriaceae</taxon>
        <taxon>Microlunatus</taxon>
    </lineage>
</organism>
<evidence type="ECO:0000256" key="1">
    <source>
        <dbReference type="ARBA" id="ARBA00008710"/>
    </source>
</evidence>
<dbReference type="PANTHER" id="PTHR39428:SF1">
    <property type="entry name" value="F420H(2)-DEPENDENT QUINONE REDUCTASE RV1261C"/>
    <property type="match status" value="1"/>
</dbReference>
<dbReference type="GO" id="GO:0005886">
    <property type="term" value="C:plasma membrane"/>
    <property type="evidence" value="ECO:0007669"/>
    <property type="project" value="TreeGrafter"/>
</dbReference>
<keyword evidence="4" id="KW-1185">Reference proteome</keyword>
<comment type="catalytic activity">
    <reaction evidence="2">
        <text>oxidized coenzyme F420-(gamma-L-Glu)(n) + a quinol + H(+) = reduced coenzyme F420-(gamma-L-Glu)(n) + a quinone</text>
        <dbReference type="Rhea" id="RHEA:39663"/>
        <dbReference type="Rhea" id="RHEA-COMP:12939"/>
        <dbReference type="Rhea" id="RHEA-COMP:14378"/>
        <dbReference type="ChEBI" id="CHEBI:15378"/>
        <dbReference type="ChEBI" id="CHEBI:24646"/>
        <dbReference type="ChEBI" id="CHEBI:132124"/>
        <dbReference type="ChEBI" id="CHEBI:133980"/>
        <dbReference type="ChEBI" id="CHEBI:139511"/>
    </reaction>
</comment>
<sequence length="155" mass="17450">MRWRTRLAIKIGSVPWMPRLLPLIVRCDNAVQTVTGQRCGLLDIAGLPNVTLLTTGRRSGVRRVTRLLAAPTGSGWLIAGSYFGGPRTPQWVFNLRAVDRAAVVDHGRRIAVVVSELGGDERHAGWQRLRAVWPNFSLYERRTDRQIPVFELVRD</sequence>
<comment type="similarity">
    <text evidence="1">Belongs to the F420H(2)-dependent quinone reductase family.</text>
</comment>
<protein>
    <submittedName>
        <fullName evidence="3">Deazaflavin-dependent oxidoreductase, nitroreductase family</fullName>
    </submittedName>
</protein>
<evidence type="ECO:0000313" key="3">
    <source>
        <dbReference type="EMBL" id="SDS18205.1"/>
    </source>
</evidence>